<dbReference type="GO" id="GO:0016887">
    <property type="term" value="F:ATP hydrolysis activity"/>
    <property type="evidence" value="ECO:0007669"/>
    <property type="project" value="InterPro"/>
</dbReference>
<name>A0A2N6SFS7_9BACL</name>
<evidence type="ECO:0000313" key="7">
    <source>
        <dbReference type="EMBL" id="QGS07822.1"/>
    </source>
</evidence>
<accession>A0A2N6SFS7</accession>
<dbReference type="SUPFAM" id="SSF52540">
    <property type="entry name" value="P-loop containing nucleoside triphosphate hydrolases"/>
    <property type="match status" value="1"/>
</dbReference>
<evidence type="ECO:0000256" key="3">
    <source>
        <dbReference type="ARBA" id="ARBA00022741"/>
    </source>
</evidence>
<protein>
    <submittedName>
        <fullName evidence="6">ABC transporter ATP-binding protein</fullName>
    </submittedName>
    <submittedName>
        <fullName evidence="7">ATP-binding cassette domain-containing protein</fullName>
    </submittedName>
</protein>
<feature type="domain" description="ABC transporter" evidence="5">
    <location>
        <begin position="3"/>
        <end position="237"/>
    </location>
</feature>
<dbReference type="STRING" id="84135.GCA_001052115_00521"/>
<dbReference type="Proteomes" id="UP000427636">
    <property type="component" value="Chromosome"/>
</dbReference>
<dbReference type="EMBL" id="PNGT01000002">
    <property type="protein sequence ID" value="PMC52798.1"/>
    <property type="molecule type" value="Genomic_DNA"/>
</dbReference>
<keyword evidence="4 6" id="KW-0067">ATP-binding</keyword>
<comment type="similarity">
    <text evidence="1">Belongs to the ABC transporter superfamily.</text>
</comment>
<keyword evidence="2" id="KW-0813">Transport</keyword>
<dbReference type="RefSeq" id="WP_006363689.1">
    <property type="nucleotide sequence ID" value="NZ_CAUUSG010000009.1"/>
</dbReference>
<dbReference type="Proteomes" id="UP000235670">
    <property type="component" value="Unassembled WGS sequence"/>
</dbReference>
<dbReference type="PANTHER" id="PTHR42734">
    <property type="entry name" value="METAL TRANSPORT SYSTEM ATP-BINDING PROTEIN TM_0124-RELATED"/>
    <property type="match status" value="1"/>
</dbReference>
<dbReference type="InterPro" id="IPR003439">
    <property type="entry name" value="ABC_transporter-like_ATP-bd"/>
</dbReference>
<evidence type="ECO:0000259" key="5">
    <source>
        <dbReference type="PROSITE" id="PS50893"/>
    </source>
</evidence>
<dbReference type="InterPro" id="IPR017871">
    <property type="entry name" value="ABC_transporter-like_CS"/>
</dbReference>
<dbReference type="Gene3D" id="3.40.50.300">
    <property type="entry name" value="P-loop containing nucleotide triphosphate hydrolases"/>
    <property type="match status" value="1"/>
</dbReference>
<reference evidence="7 9" key="2">
    <citation type="submission" date="2019-11" db="EMBL/GenBank/DDBJ databases">
        <title>FDA dAtabase for Regulatory Grade micrObial Sequences (FDA-ARGOS): Supporting development and validation of Infectious Disease Dx tests.</title>
        <authorList>
            <person name="Turner S."/>
            <person name="Byrd R."/>
            <person name="Tallon L."/>
            <person name="Sadzewicz L."/>
            <person name="Vavikolanu K."/>
            <person name="Mehta A."/>
            <person name="Aluvathingal J."/>
            <person name="Nadendla S."/>
            <person name="Myers T."/>
            <person name="Yan Y."/>
            <person name="Sichtig H."/>
        </authorList>
    </citation>
    <scope>NUCLEOTIDE SEQUENCE [LARGE SCALE GENOMIC DNA]</scope>
    <source>
        <strain evidence="7 9">FDAARGOS_742</strain>
    </source>
</reference>
<reference evidence="6 8" key="1">
    <citation type="submission" date="2017-09" db="EMBL/GenBank/DDBJ databases">
        <title>Bacterial strain isolated from the female urinary microbiota.</title>
        <authorList>
            <person name="Thomas-White K."/>
            <person name="Kumar N."/>
            <person name="Forster S."/>
            <person name="Putonti C."/>
            <person name="Lawley T."/>
            <person name="Wolfe A.J."/>
        </authorList>
    </citation>
    <scope>NUCLEOTIDE SEQUENCE [LARGE SCALE GENOMIC DNA]</scope>
    <source>
        <strain evidence="6 8">UMB0186</strain>
    </source>
</reference>
<organism evidence="6 8">
    <name type="scientific">Gemella sanguinis</name>
    <dbReference type="NCBI Taxonomy" id="84135"/>
    <lineage>
        <taxon>Bacteria</taxon>
        <taxon>Bacillati</taxon>
        <taxon>Bacillota</taxon>
        <taxon>Bacilli</taxon>
        <taxon>Bacillales</taxon>
        <taxon>Gemellaceae</taxon>
        <taxon>Gemella</taxon>
    </lineage>
</organism>
<dbReference type="GeneID" id="84802784"/>
<dbReference type="OrthoDB" id="9804819at2"/>
<evidence type="ECO:0000313" key="8">
    <source>
        <dbReference type="Proteomes" id="UP000235670"/>
    </source>
</evidence>
<dbReference type="PANTHER" id="PTHR42734:SF17">
    <property type="entry name" value="METAL TRANSPORT SYSTEM ATP-BINDING PROTEIN TM_0124-RELATED"/>
    <property type="match status" value="1"/>
</dbReference>
<gene>
    <name evidence="6" type="ORF">CJ218_02595</name>
    <name evidence="7" type="ORF">FOC50_05930</name>
</gene>
<evidence type="ECO:0000256" key="1">
    <source>
        <dbReference type="ARBA" id="ARBA00005417"/>
    </source>
</evidence>
<keyword evidence="3" id="KW-0547">Nucleotide-binding</keyword>
<dbReference type="InterPro" id="IPR050153">
    <property type="entry name" value="Metal_Ion_Import_ABC"/>
</dbReference>
<dbReference type="SMART" id="SM00382">
    <property type="entry name" value="AAA"/>
    <property type="match status" value="1"/>
</dbReference>
<keyword evidence="9" id="KW-1185">Reference proteome</keyword>
<evidence type="ECO:0000313" key="9">
    <source>
        <dbReference type="Proteomes" id="UP000427636"/>
    </source>
</evidence>
<dbReference type="AlphaFoldDB" id="A0A2N6SFS7"/>
<dbReference type="PROSITE" id="PS00211">
    <property type="entry name" value="ABC_TRANSPORTER_1"/>
    <property type="match status" value="1"/>
</dbReference>
<evidence type="ECO:0000313" key="6">
    <source>
        <dbReference type="EMBL" id="PMC52798.1"/>
    </source>
</evidence>
<dbReference type="InterPro" id="IPR003593">
    <property type="entry name" value="AAA+_ATPase"/>
</dbReference>
<evidence type="ECO:0000256" key="2">
    <source>
        <dbReference type="ARBA" id="ARBA00022448"/>
    </source>
</evidence>
<dbReference type="InterPro" id="IPR027417">
    <property type="entry name" value="P-loop_NTPase"/>
</dbReference>
<sequence>MLVQLKNVSKQYKNANFKLNNISFDINKQEVIGIIGRNGTGKSTILKMINGIVSFDSGDILYKGKSLKSMTNKELRSTRKNLAYIFQNSNLLDNKSVYYHLSLVYKLNNVNVNNKKIDEILEFMNITRLKNSLCGSLSGGEQQKVAIAMALLQEPEILLCDEISSALDTNSEKEIFYLLNKLRETTNISILMISHSLSLLKNFCDKVIIIDDSTIKDVIVPKKDNEKDYDENYYNYVKEFLLND</sequence>
<dbReference type="Pfam" id="PF00005">
    <property type="entry name" value="ABC_tran"/>
    <property type="match status" value="1"/>
</dbReference>
<dbReference type="EMBL" id="CP046313">
    <property type="protein sequence ID" value="QGS07822.1"/>
    <property type="molecule type" value="Genomic_DNA"/>
</dbReference>
<proteinExistence type="inferred from homology"/>
<evidence type="ECO:0000256" key="4">
    <source>
        <dbReference type="ARBA" id="ARBA00022840"/>
    </source>
</evidence>
<dbReference type="GO" id="GO:0005524">
    <property type="term" value="F:ATP binding"/>
    <property type="evidence" value="ECO:0007669"/>
    <property type="project" value="UniProtKB-KW"/>
</dbReference>
<dbReference type="PROSITE" id="PS50893">
    <property type="entry name" value="ABC_TRANSPORTER_2"/>
    <property type="match status" value="1"/>
</dbReference>